<keyword evidence="2" id="KW-1185">Reference proteome</keyword>
<reference evidence="1" key="1">
    <citation type="journal article" date="2020" name="Stud. Mycol.">
        <title>101 Dothideomycetes genomes: a test case for predicting lifestyles and emergence of pathogens.</title>
        <authorList>
            <person name="Haridas S."/>
            <person name="Albert R."/>
            <person name="Binder M."/>
            <person name="Bloem J."/>
            <person name="Labutti K."/>
            <person name="Salamov A."/>
            <person name="Andreopoulos B."/>
            <person name="Baker S."/>
            <person name="Barry K."/>
            <person name="Bills G."/>
            <person name="Bluhm B."/>
            <person name="Cannon C."/>
            <person name="Castanera R."/>
            <person name="Culley D."/>
            <person name="Daum C."/>
            <person name="Ezra D."/>
            <person name="Gonzalez J."/>
            <person name="Henrissat B."/>
            <person name="Kuo A."/>
            <person name="Liang C."/>
            <person name="Lipzen A."/>
            <person name="Lutzoni F."/>
            <person name="Magnuson J."/>
            <person name="Mondo S."/>
            <person name="Nolan M."/>
            <person name="Ohm R."/>
            <person name="Pangilinan J."/>
            <person name="Park H.-J."/>
            <person name="Ramirez L."/>
            <person name="Alfaro M."/>
            <person name="Sun H."/>
            <person name="Tritt A."/>
            <person name="Yoshinaga Y."/>
            <person name="Zwiers L.-H."/>
            <person name="Turgeon B."/>
            <person name="Goodwin S."/>
            <person name="Spatafora J."/>
            <person name="Crous P."/>
            <person name="Grigoriev I."/>
        </authorList>
    </citation>
    <scope>NUCLEOTIDE SEQUENCE</scope>
    <source>
        <strain evidence="1">CBS 107.79</strain>
    </source>
</reference>
<name>A0A6A5VE50_9PLEO</name>
<gene>
    <name evidence="1" type="ORF">BU23DRAFT_597903</name>
</gene>
<protein>
    <submittedName>
        <fullName evidence="1">Uncharacterized protein</fullName>
    </submittedName>
</protein>
<accession>A0A6A5VE50</accession>
<dbReference type="Proteomes" id="UP000800036">
    <property type="component" value="Unassembled WGS sequence"/>
</dbReference>
<dbReference type="EMBL" id="ML976671">
    <property type="protein sequence ID" value="KAF1975365.1"/>
    <property type="molecule type" value="Genomic_DNA"/>
</dbReference>
<dbReference type="OrthoDB" id="3800774at2759"/>
<sequence>MVAVPSSPPRASSPVPGPSYNLEIEYTLRVNKAIKVKDMAICNRREFVILDLDDMVEQMVRNPLSEIDGRDYRTLVIGVAFRAGRRTKTSRSAFKHKTLANFIESRDVLVRDMDRAVESLRGCDILEIRVDVKASQYSALSHYQRASASWQSYDLVTADGGVAGVSMTGGFATRPSVATMDTSARFLSLRSNTGN</sequence>
<dbReference type="AlphaFoldDB" id="A0A6A5VE50"/>
<organism evidence="1 2">
    <name type="scientific">Bimuria novae-zelandiae CBS 107.79</name>
    <dbReference type="NCBI Taxonomy" id="1447943"/>
    <lineage>
        <taxon>Eukaryota</taxon>
        <taxon>Fungi</taxon>
        <taxon>Dikarya</taxon>
        <taxon>Ascomycota</taxon>
        <taxon>Pezizomycotina</taxon>
        <taxon>Dothideomycetes</taxon>
        <taxon>Pleosporomycetidae</taxon>
        <taxon>Pleosporales</taxon>
        <taxon>Massarineae</taxon>
        <taxon>Didymosphaeriaceae</taxon>
        <taxon>Bimuria</taxon>
    </lineage>
</organism>
<evidence type="ECO:0000313" key="1">
    <source>
        <dbReference type="EMBL" id="KAF1975365.1"/>
    </source>
</evidence>
<proteinExistence type="predicted"/>
<evidence type="ECO:0000313" key="2">
    <source>
        <dbReference type="Proteomes" id="UP000800036"/>
    </source>
</evidence>